<proteinExistence type="predicted"/>
<dbReference type="EMBL" id="JABBWD010000150">
    <property type="protein sequence ID" value="KAG1763730.1"/>
    <property type="molecule type" value="Genomic_DNA"/>
</dbReference>
<name>A0A9P6ZFG8_9AGAM</name>
<keyword evidence="1" id="KW-1133">Transmembrane helix</keyword>
<accession>A0A9P6ZFG8</accession>
<comment type="caution">
    <text evidence="2">The sequence shown here is derived from an EMBL/GenBank/DDBJ whole genome shotgun (WGS) entry which is preliminary data.</text>
</comment>
<reference evidence="2" key="1">
    <citation type="journal article" date="2020" name="New Phytol.">
        <title>Comparative genomics reveals dynamic genome evolution in host specialist ectomycorrhizal fungi.</title>
        <authorList>
            <person name="Lofgren L.A."/>
            <person name="Nguyen N.H."/>
            <person name="Vilgalys R."/>
            <person name="Ruytinx J."/>
            <person name="Liao H.L."/>
            <person name="Branco S."/>
            <person name="Kuo A."/>
            <person name="LaButti K."/>
            <person name="Lipzen A."/>
            <person name="Andreopoulos W."/>
            <person name="Pangilinan J."/>
            <person name="Riley R."/>
            <person name="Hundley H."/>
            <person name="Na H."/>
            <person name="Barry K."/>
            <person name="Grigoriev I.V."/>
            <person name="Stajich J.E."/>
            <person name="Kennedy P.G."/>
        </authorList>
    </citation>
    <scope>NUCLEOTIDE SEQUENCE</scope>
    <source>
        <strain evidence="2">DOB743</strain>
    </source>
</reference>
<dbReference type="OrthoDB" id="10375209at2759"/>
<evidence type="ECO:0000313" key="2">
    <source>
        <dbReference type="EMBL" id="KAG1763730.1"/>
    </source>
</evidence>
<dbReference type="AlphaFoldDB" id="A0A9P6ZFG8"/>
<keyword evidence="1" id="KW-0472">Membrane</keyword>
<keyword evidence="3" id="KW-1185">Reference proteome</keyword>
<keyword evidence="1" id="KW-0812">Transmembrane</keyword>
<dbReference type="Proteomes" id="UP000714275">
    <property type="component" value="Unassembled WGS sequence"/>
</dbReference>
<evidence type="ECO:0000313" key="3">
    <source>
        <dbReference type="Proteomes" id="UP000714275"/>
    </source>
</evidence>
<gene>
    <name evidence="2" type="ORF">EV702DRAFT_1156633</name>
</gene>
<feature type="transmembrane region" description="Helical" evidence="1">
    <location>
        <begin position="20"/>
        <end position="51"/>
    </location>
</feature>
<protein>
    <submittedName>
        <fullName evidence="2">Uncharacterized protein</fullName>
    </submittedName>
</protein>
<organism evidence="2 3">
    <name type="scientific">Suillus placidus</name>
    <dbReference type="NCBI Taxonomy" id="48579"/>
    <lineage>
        <taxon>Eukaryota</taxon>
        <taxon>Fungi</taxon>
        <taxon>Dikarya</taxon>
        <taxon>Basidiomycota</taxon>
        <taxon>Agaricomycotina</taxon>
        <taxon>Agaricomycetes</taxon>
        <taxon>Agaricomycetidae</taxon>
        <taxon>Boletales</taxon>
        <taxon>Suillineae</taxon>
        <taxon>Suillaceae</taxon>
        <taxon>Suillus</taxon>
    </lineage>
</organism>
<evidence type="ECO:0000256" key="1">
    <source>
        <dbReference type="SAM" id="Phobius"/>
    </source>
</evidence>
<sequence length="190" mass="21275">MKSIPSYDCGVVRTQVNRYISLAILNCSISVLEVLLLLCVFALISIGFALISETLDNMMGELQPISVERLCHLADGFKNACEEQDIMSNLDEAIELPWLSVPLIIQNRRLFHCSQSQKHKLWCSNRIVGLRIADIHSESTTQFSSVYHGLATRMNTSSLGAKLKVSRKNITVAAGNHNLWTLTQWRATTI</sequence>